<keyword evidence="2" id="KW-1185">Reference proteome</keyword>
<gene>
    <name evidence="1" type="ORF">KILIM_032_00600</name>
</gene>
<sequence>MTVTPLPGIDLGHTKTAAVRSYVVASGGAAAYGELEAATGWRAIKAAVAAGIVVRRGRGIYVLPDHDAVTSPPALDQSAFDPVVLATRRTERAARHRQAAEQFRAARSHRSAADHYGLPVLVEPRAPELILPRGRRLPPLPHEAVLRRRELTTAERRDGVTTPVRTVLDCAADLPFEEALAIADSALRSDTSCPSLVSRSELLEALDSVRCQAQDQALRVIKAADGRAANPFESAVRAIALDVPGLNVEPQVQITVDGVEHRVDLADRALRIVLECDSYAWHSSRRAFSRDCERYSGLVAQDWLVLRLTWRAVILQPARVREQIAAVVALRQAQQRFAAYAASRAAG</sequence>
<proteinExistence type="predicted"/>
<dbReference type="EMBL" id="BAHD01000032">
    <property type="protein sequence ID" value="GAB96174.1"/>
    <property type="molecule type" value="Genomic_DNA"/>
</dbReference>
<protein>
    <recommendedName>
        <fullName evidence="3">DUF559 domain-containing protein</fullName>
    </recommendedName>
</protein>
<dbReference type="AlphaFoldDB" id="K6XBH1"/>
<evidence type="ECO:0008006" key="3">
    <source>
        <dbReference type="Google" id="ProtNLM"/>
    </source>
</evidence>
<dbReference type="RefSeq" id="WP_006592706.1">
    <property type="nucleotide sequence ID" value="NZ_BAHD01000032.1"/>
</dbReference>
<evidence type="ECO:0000313" key="1">
    <source>
        <dbReference type="EMBL" id="GAB96174.1"/>
    </source>
</evidence>
<dbReference type="Gene3D" id="3.40.960.10">
    <property type="entry name" value="VSR Endonuclease"/>
    <property type="match status" value="1"/>
</dbReference>
<evidence type="ECO:0000313" key="2">
    <source>
        <dbReference type="Proteomes" id="UP000008366"/>
    </source>
</evidence>
<name>K6XBH1_9MICO</name>
<dbReference type="OrthoDB" id="4310518at2"/>
<comment type="caution">
    <text evidence="1">The sequence shown here is derived from an EMBL/GenBank/DDBJ whole genome shotgun (WGS) entry which is preliminary data.</text>
</comment>
<organism evidence="1 2">
    <name type="scientific">Kineosphaera limosa NBRC 100340</name>
    <dbReference type="NCBI Taxonomy" id="1184609"/>
    <lineage>
        <taxon>Bacteria</taxon>
        <taxon>Bacillati</taxon>
        <taxon>Actinomycetota</taxon>
        <taxon>Actinomycetes</taxon>
        <taxon>Micrococcales</taxon>
        <taxon>Dermatophilaceae</taxon>
        <taxon>Kineosphaera</taxon>
    </lineage>
</organism>
<accession>K6XBH1</accession>
<dbReference type="eggNOG" id="COG2852">
    <property type="taxonomic scope" value="Bacteria"/>
</dbReference>
<dbReference type="InterPro" id="IPR011335">
    <property type="entry name" value="Restrct_endonuc-II-like"/>
</dbReference>
<reference evidence="1 2" key="1">
    <citation type="submission" date="2012-08" db="EMBL/GenBank/DDBJ databases">
        <title>Whole genome shotgun sequence of Kineosphaera limosa NBRC 100340.</title>
        <authorList>
            <person name="Yoshida I."/>
            <person name="Isaki S."/>
            <person name="Hosoyama A."/>
            <person name="Tsuchikane K."/>
            <person name="Katsumata H."/>
            <person name="Ando Y."/>
            <person name="Ohji S."/>
            <person name="Hamada M."/>
            <person name="Tamura T."/>
            <person name="Yamazoe A."/>
            <person name="Yamazaki S."/>
            <person name="Fujita N."/>
        </authorList>
    </citation>
    <scope>NUCLEOTIDE SEQUENCE [LARGE SCALE GENOMIC DNA]</scope>
    <source>
        <strain evidence="1 2">NBRC 100340</strain>
    </source>
</reference>
<dbReference type="SUPFAM" id="SSF52980">
    <property type="entry name" value="Restriction endonuclease-like"/>
    <property type="match status" value="1"/>
</dbReference>
<dbReference type="STRING" id="1184609.KILIM_032_00600"/>
<dbReference type="Proteomes" id="UP000008366">
    <property type="component" value="Unassembled WGS sequence"/>
</dbReference>